<accession>A0ABX0UIK4</accession>
<dbReference type="RefSeq" id="WP_167269438.1">
    <property type="nucleotide sequence ID" value="NZ_JAASQJ010000002.1"/>
</dbReference>
<sequence length="550" mass="60637">MKNFFRIIIVVAMTFLAATLTSKAEIALEGYPNEQHIANGRYLSYFLPGGGIEYRANRSDATYSAQVIRYNLATGRWGLYLTRRSGGAPELVAWSDVTSSISVIASGWRTVPGSGTVYVTWPLKVYNTIEQNTSCYSGCVWSNPRTWTSGIVPRAYDNVTIDGNILLDVPGKCHSLTVRTGTSSSPTRSLVGRVHETKLKLYGNLFKGNGTLLDLHELEFAGNAVQSIETNDRYKITYAARIRINNPAGIQLRSEFGFMKYGTVRSELIFIKGKIYLGNYDFLCENIVDADETRFFVTNGTGMLKFFPRWAGEAMLRRFPVGPSDDRYTPMMVLFASANRDFSGMRAKASYSPAIFTPENHVNILYTVDHGTALPPSGTPLTWVYQFQWDAADATSSMVAGDPVTVRRWNGSSWSGSVASGIATGSDPFKYLFSTRSIGVNNFGLITETKRVVGTRLSAEESEMNAPEPKMEFTTFPNPAPSGGFNVNVADPSAAKLQLQSLSGLGIPFNSQRNSDNSIAIQPSQNLTPGMYLLQVRENDKTRVHKVLVK</sequence>
<proteinExistence type="predicted"/>
<dbReference type="InterPro" id="IPR026444">
    <property type="entry name" value="Secre_tail"/>
</dbReference>
<evidence type="ECO:0000256" key="1">
    <source>
        <dbReference type="SAM" id="SignalP"/>
    </source>
</evidence>
<evidence type="ECO:0008006" key="4">
    <source>
        <dbReference type="Google" id="ProtNLM"/>
    </source>
</evidence>
<feature type="signal peptide" evidence="1">
    <location>
        <begin position="1"/>
        <end position="24"/>
    </location>
</feature>
<protein>
    <recommendedName>
        <fullName evidence="4">Por secretion system C-terminal sorting domain-containing protein</fullName>
    </recommendedName>
</protein>
<name>A0ABX0UIK4_9BACT</name>
<dbReference type="EMBL" id="JAASQJ010000002">
    <property type="protein sequence ID" value="NIJ52766.1"/>
    <property type="molecule type" value="Genomic_DNA"/>
</dbReference>
<keyword evidence="1" id="KW-0732">Signal</keyword>
<dbReference type="NCBIfam" id="TIGR04183">
    <property type="entry name" value="Por_Secre_tail"/>
    <property type="match status" value="1"/>
</dbReference>
<evidence type="ECO:0000313" key="2">
    <source>
        <dbReference type="EMBL" id="NIJ52766.1"/>
    </source>
</evidence>
<reference evidence="2 3" key="1">
    <citation type="submission" date="2020-03" db="EMBL/GenBank/DDBJ databases">
        <title>Genomic Encyclopedia of Type Strains, Phase IV (KMG-IV): sequencing the most valuable type-strain genomes for metagenomic binning, comparative biology and taxonomic classification.</title>
        <authorList>
            <person name="Goeker M."/>
        </authorList>
    </citation>
    <scope>NUCLEOTIDE SEQUENCE [LARGE SCALE GENOMIC DNA]</scope>
    <source>
        <strain evidence="2 3">DSM 102865</strain>
    </source>
</reference>
<evidence type="ECO:0000313" key="3">
    <source>
        <dbReference type="Proteomes" id="UP001179181"/>
    </source>
</evidence>
<feature type="chain" id="PRO_5046914951" description="Por secretion system C-terminal sorting domain-containing protein" evidence="1">
    <location>
        <begin position="25"/>
        <end position="550"/>
    </location>
</feature>
<gene>
    <name evidence="2" type="ORF">FHS68_001936</name>
</gene>
<comment type="caution">
    <text evidence="2">The sequence shown here is derived from an EMBL/GenBank/DDBJ whole genome shotgun (WGS) entry which is preliminary data.</text>
</comment>
<keyword evidence="3" id="KW-1185">Reference proteome</keyword>
<organism evidence="2 3">
    <name type="scientific">Dyadobacter arcticus</name>
    <dbReference type="NCBI Taxonomy" id="1078754"/>
    <lineage>
        <taxon>Bacteria</taxon>
        <taxon>Pseudomonadati</taxon>
        <taxon>Bacteroidota</taxon>
        <taxon>Cytophagia</taxon>
        <taxon>Cytophagales</taxon>
        <taxon>Spirosomataceae</taxon>
        <taxon>Dyadobacter</taxon>
    </lineage>
</organism>
<dbReference type="Proteomes" id="UP001179181">
    <property type="component" value="Unassembled WGS sequence"/>
</dbReference>